<dbReference type="PANTHER" id="PTHR13539">
    <property type="entry name" value="CALMODULIN-LYSINE N-METHYLTRANSFERASE"/>
    <property type="match status" value="1"/>
</dbReference>
<evidence type="ECO:0000256" key="2">
    <source>
        <dbReference type="ARBA" id="ARBA00004496"/>
    </source>
</evidence>
<comment type="subcellular location">
    <subcellularLocation>
        <location evidence="2">Cytoplasm</location>
    </subcellularLocation>
    <subcellularLocation>
        <location evidence="1">Nucleus</location>
    </subcellularLocation>
</comment>
<name>A0AAW0K785_QUESU</name>
<dbReference type="AlphaFoldDB" id="A0AAW0K785"/>
<dbReference type="Proteomes" id="UP000237347">
    <property type="component" value="Unassembled WGS sequence"/>
</dbReference>
<dbReference type="PANTHER" id="PTHR13539:SF3">
    <property type="entry name" value="CALMODULIN-LYSINE N-METHYLTRANSFERASE"/>
    <property type="match status" value="1"/>
</dbReference>
<dbReference type="GO" id="GO:0005634">
    <property type="term" value="C:nucleus"/>
    <property type="evidence" value="ECO:0007669"/>
    <property type="project" value="UniProtKB-SubCell"/>
</dbReference>
<dbReference type="GO" id="GO:0005737">
    <property type="term" value="C:cytoplasm"/>
    <property type="evidence" value="ECO:0007669"/>
    <property type="project" value="UniProtKB-SubCell"/>
</dbReference>
<gene>
    <name evidence="7" type="ORF">CFP56_024062</name>
</gene>
<evidence type="ECO:0000256" key="1">
    <source>
        <dbReference type="ARBA" id="ARBA00004123"/>
    </source>
</evidence>
<proteinExistence type="predicted"/>
<keyword evidence="4" id="KW-0489">Methyltransferase</keyword>
<evidence type="ECO:0000313" key="7">
    <source>
        <dbReference type="EMBL" id="KAK7834778.1"/>
    </source>
</evidence>
<evidence type="ECO:0000256" key="3">
    <source>
        <dbReference type="ARBA" id="ARBA00022490"/>
    </source>
</evidence>
<dbReference type="EMBL" id="PKMF04000381">
    <property type="protein sequence ID" value="KAK7834778.1"/>
    <property type="molecule type" value="Genomic_DNA"/>
</dbReference>
<reference evidence="7 8" key="1">
    <citation type="journal article" date="2018" name="Sci. Data">
        <title>The draft genome sequence of cork oak.</title>
        <authorList>
            <person name="Ramos A.M."/>
            <person name="Usie A."/>
            <person name="Barbosa P."/>
            <person name="Barros P.M."/>
            <person name="Capote T."/>
            <person name="Chaves I."/>
            <person name="Simoes F."/>
            <person name="Abreu I."/>
            <person name="Carrasquinho I."/>
            <person name="Faro C."/>
            <person name="Guimaraes J.B."/>
            <person name="Mendonca D."/>
            <person name="Nobrega F."/>
            <person name="Rodrigues L."/>
            <person name="Saibo N.J.M."/>
            <person name="Varela M.C."/>
            <person name="Egas C."/>
            <person name="Matos J."/>
            <person name="Miguel C.M."/>
            <person name="Oliveira M.M."/>
            <person name="Ricardo C.P."/>
            <person name="Goncalves S."/>
        </authorList>
    </citation>
    <scope>NUCLEOTIDE SEQUENCE [LARGE SCALE GENOMIC DNA]</scope>
    <source>
        <strain evidence="8">cv. HL8</strain>
    </source>
</reference>
<keyword evidence="6" id="KW-0539">Nucleus</keyword>
<accession>A0AAW0K785</accession>
<evidence type="ECO:0000256" key="5">
    <source>
        <dbReference type="ARBA" id="ARBA00022679"/>
    </source>
</evidence>
<comment type="caution">
    <text evidence="7">The sequence shown here is derived from an EMBL/GenBank/DDBJ whole genome shotgun (WGS) entry which is preliminary data.</text>
</comment>
<evidence type="ECO:0000256" key="4">
    <source>
        <dbReference type="ARBA" id="ARBA00022603"/>
    </source>
</evidence>
<keyword evidence="5" id="KW-0808">Transferase</keyword>
<evidence type="ECO:0000313" key="8">
    <source>
        <dbReference type="Proteomes" id="UP000237347"/>
    </source>
</evidence>
<keyword evidence="3" id="KW-0963">Cytoplasm</keyword>
<dbReference type="InterPro" id="IPR025800">
    <property type="entry name" value="CaM-Lys-N-MeTrfase"/>
</dbReference>
<evidence type="ECO:0000256" key="6">
    <source>
        <dbReference type="ARBA" id="ARBA00023242"/>
    </source>
</evidence>
<organism evidence="7 8">
    <name type="scientific">Quercus suber</name>
    <name type="common">Cork oak</name>
    <dbReference type="NCBI Taxonomy" id="58331"/>
    <lineage>
        <taxon>Eukaryota</taxon>
        <taxon>Viridiplantae</taxon>
        <taxon>Streptophyta</taxon>
        <taxon>Embryophyta</taxon>
        <taxon>Tracheophyta</taxon>
        <taxon>Spermatophyta</taxon>
        <taxon>Magnoliopsida</taxon>
        <taxon>eudicotyledons</taxon>
        <taxon>Gunneridae</taxon>
        <taxon>Pentapetalae</taxon>
        <taxon>rosids</taxon>
        <taxon>fabids</taxon>
        <taxon>Fagales</taxon>
        <taxon>Fagaceae</taxon>
        <taxon>Quercus</taxon>
    </lineage>
</organism>
<keyword evidence="8" id="KW-1185">Reference proteome</keyword>
<dbReference type="GO" id="GO:0018025">
    <property type="term" value="F:calmodulin-lysine N-methyltransferase activity"/>
    <property type="evidence" value="ECO:0007669"/>
    <property type="project" value="InterPro"/>
</dbReference>
<dbReference type="GO" id="GO:0032259">
    <property type="term" value="P:methylation"/>
    <property type="evidence" value="ECO:0007669"/>
    <property type="project" value="UniProtKB-KW"/>
</dbReference>
<sequence>MPILEHLVLQEGNSLDKFLEIIKQNSLCFSVTENYTAEVWKRQQAFIHSKDSWPSYEKDNCYPLLTIHFMVRPVAIMHSLPKAATGILYISTWQLKAHINVYSNGKRDDDSPKSNLNNLLSKMHGEHKVYIDAQGAVRIQTTIQPQEFMEFLDQWQKRELTYEARVENHNHVMQVGELQQLSKLERLKNAEIVQSRNWKLTFNDYKDGNNNTQNVMGIYIKHDKVSSAVVAPATTNVLLPVFLPCPWVLVS</sequence>
<protein>
    <submittedName>
        <fullName evidence="7">Uncharacterized protein</fullName>
    </submittedName>
</protein>